<name>A0ABC8TJC2_9AQUA</name>
<keyword evidence="3" id="KW-0547">Nucleotide-binding</keyword>
<evidence type="ECO:0000313" key="12">
    <source>
        <dbReference type="EMBL" id="CAK9169549.1"/>
    </source>
</evidence>
<keyword evidence="8" id="KW-0234">DNA repair</keyword>
<dbReference type="PROSITE" id="PS50162">
    <property type="entry name" value="RECA_2"/>
    <property type="match status" value="1"/>
</dbReference>
<evidence type="ECO:0000313" key="13">
    <source>
        <dbReference type="Proteomes" id="UP001642360"/>
    </source>
</evidence>
<organism evidence="12 13">
    <name type="scientific">Ilex paraguariensis</name>
    <name type="common">yerba mate</name>
    <dbReference type="NCBI Taxonomy" id="185542"/>
    <lineage>
        <taxon>Eukaryota</taxon>
        <taxon>Viridiplantae</taxon>
        <taxon>Streptophyta</taxon>
        <taxon>Embryophyta</taxon>
        <taxon>Tracheophyta</taxon>
        <taxon>Spermatophyta</taxon>
        <taxon>Magnoliopsida</taxon>
        <taxon>eudicotyledons</taxon>
        <taxon>Gunneridae</taxon>
        <taxon>Pentapetalae</taxon>
        <taxon>asterids</taxon>
        <taxon>campanulids</taxon>
        <taxon>Aquifoliales</taxon>
        <taxon>Aquifoliaceae</taxon>
        <taxon>Ilex</taxon>
    </lineage>
</organism>
<keyword evidence="4" id="KW-0227">DNA damage</keyword>
<comment type="function">
    <text evidence="10">Involved in the homologous recombination repair (HRR) pathway of double-stranded DNA breaks arising during DNA replication or induced by DNA-damaging agents.</text>
</comment>
<evidence type="ECO:0000256" key="7">
    <source>
        <dbReference type="ARBA" id="ARBA00023172"/>
    </source>
</evidence>
<dbReference type="EMBL" id="CAUOFW020005314">
    <property type="protein sequence ID" value="CAK9169549.1"/>
    <property type="molecule type" value="Genomic_DNA"/>
</dbReference>
<evidence type="ECO:0000256" key="6">
    <source>
        <dbReference type="ARBA" id="ARBA00023125"/>
    </source>
</evidence>
<dbReference type="InterPro" id="IPR013632">
    <property type="entry name" value="Rad51_C"/>
</dbReference>
<evidence type="ECO:0000256" key="3">
    <source>
        <dbReference type="ARBA" id="ARBA00022741"/>
    </source>
</evidence>
<dbReference type="FunFam" id="3.40.50.300:FF:001665">
    <property type="entry name" value="DNA repair protein RAD51 4"/>
    <property type="match status" value="1"/>
</dbReference>
<evidence type="ECO:0000256" key="5">
    <source>
        <dbReference type="ARBA" id="ARBA00022840"/>
    </source>
</evidence>
<dbReference type="Pfam" id="PF08423">
    <property type="entry name" value="Rad51"/>
    <property type="match status" value="1"/>
</dbReference>
<dbReference type="PANTHER" id="PTHR46457">
    <property type="entry name" value="DNA REPAIR PROTEIN RAD51 HOMOLOG 4"/>
    <property type="match status" value="1"/>
</dbReference>
<comment type="similarity">
    <text evidence="2">Belongs to the RecA family. RAD51 subfamily.</text>
</comment>
<protein>
    <recommendedName>
        <fullName evidence="11">RecA family profile 1 domain-containing protein</fullName>
    </recommendedName>
</protein>
<dbReference type="SUPFAM" id="SSF52540">
    <property type="entry name" value="P-loop containing nucleoside triphosphate hydrolases"/>
    <property type="match status" value="1"/>
</dbReference>
<sequence>MLVALAEQNSTSERLKQGITQVLSIIDGLHQPWLDGMELLEDAQWNKRILSMGCERIDMFLQGGLHEGHLTELVGPSSSGKTQVCLRAASSVAKNYLDSVLFLDTCNSFSPKRIAQIVGQISDSDNKEVNKVIQRVMNSIVYHAVFDIYTLLNVLHRLEFNLRSQKGSQVRLLIVDSISSLISPILGGNGTNGRALMTSAGILLKKLAQQHNFAVLVTNHMVAGERGILKPALGESWKSIPHVRLQLSRDHGSNICNMSIIRHPLMASGEEVKFMIL</sequence>
<dbReference type="Gene3D" id="3.40.50.300">
    <property type="entry name" value="P-loop containing nucleotide triphosphate hydrolases"/>
    <property type="match status" value="1"/>
</dbReference>
<evidence type="ECO:0000256" key="4">
    <source>
        <dbReference type="ARBA" id="ARBA00022763"/>
    </source>
</evidence>
<keyword evidence="5" id="KW-0067">ATP-binding</keyword>
<accession>A0ABC8TJC2</accession>
<keyword evidence="13" id="KW-1185">Reference proteome</keyword>
<dbReference type="GO" id="GO:0005634">
    <property type="term" value="C:nucleus"/>
    <property type="evidence" value="ECO:0007669"/>
    <property type="project" value="UniProtKB-SubCell"/>
</dbReference>
<dbReference type="GO" id="GO:0006310">
    <property type="term" value="P:DNA recombination"/>
    <property type="evidence" value="ECO:0007669"/>
    <property type="project" value="UniProtKB-KW"/>
</dbReference>
<feature type="domain" description="RecA family profile 1" evidence="11">
    <location>
        <begin position="46"/>
        <end position="221"/>
    </location>
</feature>
<dbReference type="InterPro" id="IPR051988">
    <property type="entry name" value="HRR_RAD51_Paralog"/>
</dbReference>
<dbReference type="GO" id="GO:0003677">
    <property type="term" value="F:DNA binding"/>
    <property type="evidence" value="ECO:0007669"/>
    <property type="project" value="UniProtKB-KW"/>
</dbReference>
<comment type="caution">
    <text evidence="12">The sequence shown here is derived from an EMBL/GenBank/DDBJ whole genome shotgun (WGS) entry which is preliminary data.</text>
</comment>
<dbReference type="CDD" id="cd19489">
    <property type="entry name" value="Rad51D"/>
    <property type="match status" value="1"/>
</dbReference>
<comment type="subcellular location">
    <subcellularLocation>
        <location evidence="1">Nucleus</location>
    </subcellularLocation>
</comment>
<dbReference type="InterPro" id="IPR047323">
    <property type="entry name" value="Rad51D_C"/>
</dbReference>
<proteinExistence type="inferred from homology"/>
<dbReference type="InterPro" id="IPR020588">
    <property type="entry name" value="RecA_ATP-bd"/>
</dbReference>
<dbReference type="Proteomes" id="UP001642360">
    <property type="component" value="Unassembled WGS sequence"/>
</dbReference>
<evidence type="ECO:0000256" key="2">
    <source>
        <dbReference type="ARBA" id="ARBA00007095"/>
    </source>
</evidence>
<evidence type="ECO:0000256" key="10">
    <source>
        <dbReference type="ARBA" id="ARBA00056000"/>
    </source>
</evidence>
<dbReference type="GO" id="GO:0006281">
    <property type="term" value="P:DNA repair"/>
    <property type="evidence" value="ECO:0007669"/>
    <property type="project" value="UniProtKB-KW"/>
</dbReference>
<evidence type="ECO:0000256" key="8">
    <source>
        <dbReference type="ARBA" id="ARBA00023204"/>
    </source>
</evidence>
<keyword evidence="9" id="KW-0539">Nucleus</keyword>
<dbReference type="InterPro" id="IPR027417">
    <property type="entry name" value="P-loop_NTPase"/>
</dbReference>
<evidence type="ECO:0000256" key="9">
    <source>
        <dbReference type="ARBA" id="ARBA00023242"/>
    </source>
</evidence>
<gene>
    <name evidence="12" type="ORF">ILEXP_LOCUS39007</name>
</gene>
<evidence type="ECO:0000256" key="1">
    <source>
        <dbReference type="ARBA" id="ARBA00004123"/>
    </source>
</evidence>
<dbReference type="PANTHER" id="PTHR46457:SF1">
    <property type="entry name" value="DNA REPAIR PROTEIN RAD51 HOMOLOG 4"/>
    <property type="match status" value="1"/>
</dbReference>
<keyword evidence="6" id="KW-0238">DNA-binding</keyword>
<dbReference type="AlphaFoldDB" id="A0ABC8TJC2"/>
<evidence type="ECO:0000259" key="11">
    <source>
        <dbReference type="PROSITE" id="PS50162"/>
    </source>
</evidence>
<dbReference type="GO" id="GO:0005524">
    <property type="term" value="F:ATP binding"/>
    <property type="evidence" value="ECO:0007669"/>
    <property type="project" value="UniProtKB-KW"/>
</dbReference>
<keyword evidence="7" id="KW-0233">DNA recombination</keyword>
<reference evidence="12 13" key="1">
    <citation type="submission" date="2024-02" db="EMBL/GenBank/DDBJ databases">
        <authorList>
            <person name="Vignale AGUSTIN F."/>
            <person name="Sosa J E."/>
            <person name="Modenutti C."/>
        </authorList>
    </citation>
    <scope>NUCLEOTIDE SEQUENCE [LARGE SCALE GENOMIC DNA]</scope>
</reference>